<evidence type="ECO:0000313" key="1">
    <source>
        <dbReference type="EMBL" id="CAG8635543.1"/>
    </source>
</evidence>
<accession>A0ACA9N540</accession>
<gene>
    <name evidence="1" type="ORF">DHETER_LOCUS8588</name>
</gene>
<organism evidence="1 2">
    <name type="scientific">Dentiscutata heterogama</name>
    <dbReference type="NCBI Taxonomy" id="1316150"/>
    <lineage>
        <taxon>Eukaryota</taxon>
        <taxon>Fungi</taxon>
        <taxon>Fungi incertae sedis</taxon>
        <taxon>Mucoromycota</taxon>
        <taxon>Glomeromycotina</taxon>
        <taxon>Glomeromycetes</taxon>
        <taxon>Diversisporales</taxon>
        <taxon>Gigasporaceae</taxon>
        <taxon>Dentiscutata</taxon>
    </lineage>
</organism>
<keyword evidence="2" id="KW-1185">Reference proteome</keyword>
<name>A0ACA9N540_9GLOM</name>
<feature type="non-terminal residue" evidence="1">
    <location>
        <position position="1"/>
    </location>
</feature>
<protein>
    <submittedName>
        <fullName evidence="1">14111_t:CDS:1</fullName>
    </submittedName>
</protein>
<sequence length="107" mass="12669">VEPFYKEKGIRPNVISLLPKFIEQNNELTDFGYSKVNAPLGDWDGYFGFVMLKSVRKFMEEFAFMPDIIMVSKDQYIQMLDNFEKEASEIKTSMDLYRFFARKVQIN</sequence>
<dbReference type="Proteomes" id="UP000789702">
    <property type="component" value="Unassembled WGS sequence"/>
</dbReference>
<reference evidence="1" key="1">
    <citation type="submission" date="2021-06" db="EMBL/GenBank/DDBJ databases">
        <authorList>
            <person name="Kallberg Y."/>
            <person name="Tangrot J."/>
            <person name="Rosling A."/>
        </authorList>
    </citation>
    <scope>NUCLEOTIDE SEQUENCE</scope>
    <source>
        <strain evidence="1">IL203A</strain>
    </source>
</reference>
<proteinExistence type="predicted"/>
<dbReference type="EMBL" id="CAJVPU010013846">
    <property type="protein sequence ID" value="CAG8635543.1"/>
    <property type="molecule type" value="Genomic_DNA"/>
</dbReference>
<evidence type="ECO:0000313" key="2">
    <source>
        <dbReference type="Proteomes" id="UP000789702"/>
    </source>
</evidence>
<comment type="caution">
    <text evidence="1">The sequence shown here is derived from an EMBL/GenBank/DDBJ whole genome shotgun (WGS) entry which is preliminary data.</text>
</comment>